<dbReference type="Proteomes" id="UP001293791">
    <property type="component" value="Unassembled WGS sequence"/>
</dbReference>
<dbReference type="Pfam" id="PF01809">
    <property type="entry name" value="YidD"/>
    <property type="match status" value="1"/>
</dbReference>
<gene>
    <name evidence="2" type="ORF">Cyrtocomes_00465</name>
</gene>
<reference evidence="2 3" key="1">
    <citation type="submission" date="2023-02" db="EMBL/GenBank/DDBJ databases">
        <title>Host association and intracellularity evolved multiple times independently in the Rickettsiales.</title>
        <authorList>
            <person name="Castelli M."/>
            <person name="Nardi T."/>
            <person name="Gammuto L."/>
            <person name="Bellinzona G."/>
            <person name="Sabaneyeva E."/>
            <person name="Potekhin A."/>
            <person name="Serra V."/>
            <person name="Petroni G."/>
            <person name="Sassera D."/>
        </authorList>
    </citation>
    <scope>NUCLEOTIDE SEQUENCE [LARGE SCALE GENOMIC DNA]</scope>
    <source>
        <strain evidence="2 3">BOD18</strain>
    </source>
</reference>
<protein>
    <submittedName>
        <fullName evidence="2">Membrane protein insertion efficiency factor</fullName>
    </submittedName>
</protein>
<dbReference type="EMBL" id="JARGYT010000020">
    <property type="protein sequence ID" value="MDZ5762097.1"/>
    <property type="molecule type" value="Genomic_DNA"/>
</dbReference>
<accession>A0ABU5L7T0</accession>
<feature type="transmembrane region" description="Helical" evidence="1">
    <location>
        <begin position="7"/>
        <end position="26"/>
    </location>
</feature>
<dbReference type="NCBIfam" id="TIGR00278">
    <property type="entry name" value="membrane protein insertion efficiency factor YidD"/>
    <property type="match status" value="1"/>
</dbReference>
<dbReference type="PANTHER" id="PTHR33383:SF1">
    <property type="entry name" value="MEMBRANE PROTEIN INSERTION EFFICIENCY FACTOR-RELATED"/>
    <property type="match status" value="1"/>
</dbReference>
<keyword evidence="1" id="KW-0472">Membrane</keyword>
<keyword evidence="3" id="KW-1185">Reference proteome</keyword>
<name>A0ABU5L7T0_9RICK</name>
<evidence type="ECO:0000313" key="2">
    <source>
        <dbReference type="EMBL" id="MDZ5762097.1"/>
    </source>
</evidence>
<proteinExistence type="predicted"/>
<evidence type="ECO:0000313" key="3">
    <source>
        <dbReference type="Proteomes" id="UP001293791"/>
    </source>
</evidence>
<sequence>MRLFFSVVKTAIIVLILAIICIYRYIISPVMPNVCRFTPSCSCYAAKVIRQEGFIGVLKAIRRVLCCNSFSSGGDDPV</sequence>
<organism evidence="2 3">
    <name type="scientific">Candidatus Cyrtobacter comes</name>
    <dbReference type="NCBI Taxonomy" id="675776"/>
    <lineage>
        <taxon>Bacteria</taxon>
        <taxon>Pseudomonadati</taxon>
        <taxon>Pseudomonadota</taxon>
        <taxon>Alphaproteobacteria</taxon>
        <taxon>Rickettsiales</taxon>
        <taxon>Candidatus Midichloriaceae</taxon>
        <taxon>Candidatus Cyrtobacter</taxon>
    </lineage>
</organism>
<dbReference type="InterPro" id="IPR002696">
    <property type="entry name" value="Membr_insert_effic_factor_YidD"/>
</dbReference>
<evidence type="ECO:0000256" key="1">
    <source>
        <dbReference type="SAM" id="Phobius"/>
    </source>
</evidence>
<comment type="caution">
    <text evidence="2">The sequence shown here is derived from an EMBL/GenBank/DDBJ whole genome shotgun (WGS) entry which is preliminary data.</text>
</comment>
<keyword evidence="1" id="KW-0812">Transmembrane</keyword>
<dbReference type="SMART" id="SM01234">
    <property type="entry name" value="Haemolytic"/>
    <property type="match status" value="1"/>
</dbReference>
<dbReference type="PANTHER" id="PTHR33383">
    <property type="entry name" value="MEMBRANE PROTEIN INSERTION EFFICIENCY FACTOR-RELATED"/>
    <property type="match status" value="1"/>
</dbReference>
<keyword evidence="1" id="KW-1133">Transmembrane helix</keyword>